<dbReference type="EMBL" id="CP046244">
    <property type="protein sequence ID" value="QGP90971.1"/>
    <property type="molecule type" value="Genomic_DNA"/>
</dbReference>
<dbReference type="OrthoDB" id="1708261at2"/>
<dbReference type="GO" id="GO:0003690">
    <property type="term" value="F:double-stranded DNA binding"/>
    <property type="evidence" value="ECO:0007669"/>
    <property type="project" value="InterPro"/>
</dbReference>
<comment type="function">
    <text evidence="1">SASP are bound to spore DNA. They are double-stranded DNA-binding proteins that cause DNA to change to an a-like conformation. They protect the DNA backbone from chemical and enzymatic cleavage and are thus involved in dormant spore's high resistance to UV light.</text>
</comment>
<proteinExistence type="predicted"/>
<evidence type="ECO:0000313" key="3">
    <source>
        <dbReference type="Proteomes" id="UP000425916"/>
    </source>
</evidence>
<gene>
    <name evidence="2" type="ORF">MGLY_02930</name>
</gene>
<dbReference type="Gene3D" id="6.10.10.80">
    <property type="entry name" value="Small, acid-soluble spore protein, alpha/beta type-like"/>
    <property type="match status" value="1"/>
</dbReference>
<protein>
    <recommendedName>
        <fullName evidence="4">Small, acid-soluble spore protein, alpha/beta type</fullName>
    </recommendedName>
</protein>
<dbReference type="RefSeq" id="WP_156271410.1">
    <property type="nucleotide sequence ID" value="NZ_CP046244.1"/>
</dbReference>
<evidence type="ECO:0000256" key="1">
    <source>
        <dbReference type="ARBA" id="ARBA00003863"/>
    </source>
</evidence>
<organism evidence="2 3">
    <name type="scientific">Neomoorella glycerini</name>
    <dbReference type="NCBI Taxonomy" id="55779"/>
    <lineage>
        <taxon>Bacteria</taxon>
        <taxon>Bacillati</taxon>
        <taxon>Bacillota</taxon>
        <taxon>Clostridia</taxon>
        <taxon>Neomoorellales</taxon>
        <taxon>Neomoorellaceae</taxon>
        <taxon>Neomoorella</taxon>
    </lineage>
</organism>
<sequence length="79" mass="8166">MGKKNEDPEVLALKLEVAAELGLLAKIEQGGWGSLSSAESGKIGGLLAKRKIGSGYMATVAGQPAIRDTAEDEEEAGRP</sequence>
<dbReference type="InterPro" id="IPR038300">
    <property type="entry name" value="SASP_sf_alpha/beta"/>
</dbReference>
<name>A0A6I5ZMX8_9FIRM</name>
<dbReference type="Proteomes" id="UP000425916">
    <property type="component" value="Chromosome"/>
</dbReference>
<keyword evidence="3" id="KW-1185">Reference proteome</keyword>
<dbReference type="GO" id="GO:0006265">
    <property type="term" value="P:DNA topological change"/>
    <property type="evidence" value="ECO:0007669"/>
    <property type="project" value="InterPro"/>
</dbReference>
<dbReference type="InterPro" id="IPR001448">
    <property type="entry name" value="SASP_alpha/beta-type"/>
</dbReference>
<reference evidence="2 3" key="1">
    <citation type="submission" date="2019-11" db="EMBL/GenBank/DDBJ databases">
        <title>Genome sequence of Moorella glycerini DSM11254.</title>
        <authorList>
            <person name="Poehlein A."/>
            <person name="Boeer T."/>
            <person name="Daniel R."/>
        </authorList>
    </citation>
    <scope>NUCLEOTIDE SEQUENCE [LARGE SCALE GENOMIC DNA]</scope>
    <source>
        <strain evidence="2 3">DSM 11254</strain>
    </source>
</reference>
<dbReference type="Pfam" id="PF00269">
    <property type="entry name" value="SASP"/>
    <property type="match status" value="1"/>
</dbReference>
<accession>A0A6I5ZMX8</accession>
<evidence type="ECO:0000313" key="2">
    <source>
        <dbReference type="EMBL" id="QGP90971.1"/>
    </source>
</evidence>
<evidence type="ECO:0008006" key="4">
    <source>
        <dbReference type="Google" id="ProtNLM"/>
    </source>
</evidence>
<dbReference type="AlphaFoldDB" id="A0A6I5ZMX8"/>